<feature type="compositionally biased region" description="Polar residues" evidence="1">
    <location>
        <begin position="75"/>
        <end position="85"/>
    </location>
</feature>
<dbReference type="EMBL" id="CP117522">
    <property type="protein sequence ID" value="WNE96354.1"/>
    <property type="molecule type" value="Genomic_DNA"/>
</dbReference>
<protein>
    <submittedName>
        <fullName evidence="2">Uncharacterized protein</fullName>
    </submittedName>
</protein>
<proteinExistence type="predicted"/>
<dbReference type="RefSeq" id="WP_311035545.1">
    <property type="nucleotide sequence ID" value="NZ_CP117522.1"/>
</dbReference>
<dbReference type="Proteomes" id="UP001305606">
    <property type="component" value="Chromosome"/>
</dbReference>
<accession>A0ABY9V2U1</accession>
<evidence type="ECO:0000256" key="1">
    <source>
        <dbReference type="SAM" id="MobiDB-lite"/>
    </source>
</evidence>
<name>A0ABY9V2U1_9ACTN</name>
<feature type="region of interest" description="Disordered" evidence="1">
    <location>
        <begin position="63"/>
        <end position="85"/>
    </location>
</feature>
<evidence type="ECO:0000313" key="2">
    <source>
        <dbReference type="EMBL" id="WNE96354.1"/>
    </source>
</evidence>
<gene>
    <name evidence="2" type="ORF">PS467_13900</name>
</gene>
<feature type="region of interest" description="Disordered" evidence="1">
    <location>
        <begin position="1"/>
        <end position="24"/>
    </location>
</feature>
<sequence>MRLPPMRLMPDHGTPDHISGVTGAGGALSTSLVSLTARNRRWPAAVAAGLAATLALGGLATVSAHGAGPADSAHPTATTTPGPEQ</sequence>
<reference evidence="2 3" key="1">
    <citation type="submission" date="2023-02" db="EMBL/GenBank/DDBJ databases">
        <title>Streptomyces sp. SCA4-21 with antifungal activity against Fusarium oxysporum f. sp. cubense, Streptomyces sp. SCA2-17 with antifungal activity against Fusarium oxysporum f. sp. cubense.</title>
        <authorList>
            <person name="Qi D."/>
        </authorList>
    </citation>
    <scope>NUCLEOTIDE SEQUENCE [LARGE SCALE GENOMIC DNA]</scope>
    <source>
        <strain evidence="2 3">SCA4-21</strain>
    </source>
</reference>
<evidence type="ECO:0000313" key="3">
    <source>
        <dbReference type="Proteomes" id="UP001305606"/>
    </source>
</evidence>
<organism evidence="2 3">
    <name type="scientific">Streptomyces luomodiensis</name>
    <dbReference type="NCBI Taxonomy" id="3026192"/>
    <lineage>
        <taxon>Bacteria</taxon>
        <taxon>Bacillati</taxon>
        <taxon>Actinomycetota</taxon>
        <taxon>Actinomycetes</taxon>
        <taxon>Kitasatosporales</taxon>
        <taxon>Streptomycetaceae</taxon>
        <taxon>Streptomyces</taxon>
    </lineage>
</organism>
<keyword evidence="3" id="KW-1185">Reference proteome</keyword>